<accession>A0A8H3FDA1</accession>
<name>A0A8H3FDA1_9LECA</name>
<evidence type="ECO:0000313" key="2">
    <source>
        <dbReference type="EMBL" id="CAF9922308.1"/>
    </source>
</evidence>
<feature type="region of interest" description="Disordered" evidence="1">
    <location>
        <begin position="1"/>
        <end position="31"/>
    </location>
</feature>
<organism evidence="2 3">
    <name type="scientific">Heterodermia speciosa</name>
    <dbReference type="NCBI Taxonomy" id="116794"/>
    <lineage>
        <taxon>Eukaryota</taxon>
        <taxon>Fungi</taxon>
        <taxon>Dikarya</taxon>
        <taxon>Ascomycota</taxon>
        <taxon>Pezizomycotina</taxon>
        <taxon>Lecanoromycetes</taxon>
        <taxon>OSLEUM clade</taxon>
        <taxon>Lecanoromycetidae</taxon>
        <taxon>Caliciales</taxon>
        <taxon>Physciaceae</taxon>
        <taxon>Heterodermia</taxon>
    </lineage>
</organism>
<evidence type="ECO:0000313" key="3">
    <source>
        <dbReference type="Proteomes" id="UP000664521"/>
    </source>
</evidence>
<gene>
    <name evidence="2" type="ORF">HETSPECPRED_005034</name>
</gene>
<dbReference type="EMBL" id="CAJPDS010000030">
    <property type="protein sequence ID" value="CAF9922308.1"/>
    <property type="molecule type" value="Genomic_DNA"/>
</dbReference>
<feature type="compositionally biased region" description="Basic and acidic residues" evidence="1">
    <location>
        <begin position="19"/>
        <end position="31"/>
    </location>
</feature>
<reference evidence="2" key="1">
    <citation type="submission" date="2021-03" db="EMBL/GenBank/DDBJ databases">
        <authorList>
            <person name="Tagirdzhanova G."/>
        </authorList>
    </citation>
    <scope>NUCLEOTIDE SEQUENCE</scope>
</reference>
<dbReference type="AlphaFoldDB" id="A0A8H3FDA1"/>
<protein>
    <submittedName>
        <fullName evidence="2">Uncharacterized protein</fullName>
    </submittedName>
</protein>
<proteinExistence type="predicted"/>
<dbReference type="Proteomes" id="UP000664521">
    <property type="component" value="Unassembled WGS sequence"/>
</dbReference>
<sequence length="125" mass="13552">MEMKAAMGRRIGANGGSTESRRAKKEALRTAEEGICGRRSEYPYAAGRRLRSAATVLCDHPVHTGSKVGDYGMDMGPPPGSMAKVNHWHLALQAQPFFDPWTDAPKNANGSSLVRYLKSAHEAVV</sequence>
<evidence type="ECO:0000256" key="1">
    <source>
        <dbReference type="SAM" id="MobiDB-lite"/>
    </source>
</evidence>
<keyword evidence="3" id="KW-1185">Reference proteome</keyword>
<comment type="caution">
    <text evidence="2">The sequence shown here is derived from an EMBL/GenBank/DDBJ whole genome shotgun (WGS) entry which is preliminary data.</text>
</comment>